<evidence type="ECO:0000259" key="2">
    <source>
        <dbReference type="Pfam" id="PF01757"/>
    </source>
</evidence>
<dbReference type="InterPro" id="IPR002656">
    <property type="entry name" value="Acyl_transf_3_dom"/>
</dbReference>
<dbReference type="EMBL" id="JBFXLS010000006">
    <property type="protein sequence ID" value="KAL2832429.1"/>
    <property type="molecule type" value="Genomic_DNA"/>
</dbReference>
<keyword evidence="3" id="KW-0012">Acyltransferase</keyword>
<proteinExistence type="predicted"/>
<evidence type="ECO:0000313" key="4">
    <source>
        <dbReference type="Proteomes" id="UP001610335"/>
    </source>
</evidence>
<feature type="transmembrane region" description="Helical" evidence="1">
    <location>
        <begin position="267"/>
        <end position="285"/>
    </location>
</feature>
<accession>A0ABR4IXD0</accession>
<dbReference type="Proteomes" id="UP001610335">
    <property type="component" value="Unassembled WGS sequence"/>
</dbReference>
<dbReference type="InterPro" id="IPR050879">
    <property type="entry name" value="Acyltransferase_3"/>
</dbReference>
<keyword evidence="1" id="KW-0812">Transmembrane</keyword>
<feature type="domain" description="Acyltransferase 3" evidence="2">
    <location>
        <begin position="12"/>
        <end position="379"/>
    </location>
</feature>
<dbReference type="GO" id="GO:0016746">
    <property type="term" value="F:acyltransferase activity"/>
    <property type="evidence" value="ECO:0007669"/>
    <property type="project" value="UniProtKB-KW"/>
</dbReference>
<dbReference type="PANTHER" id="PTHR23028">
    <property type="entry name" value="ACETYLTRANSFERASE"/>
    <property type="match status" value="1"/>
</dbReference>
<feature type="transmembrane region" description="Helical" evidence="1">
    <location>
        <begin position="392"/>
        <end position="412"/>
    </location>
</feature>
<dbReference type="PANTHER" id="PTHR23028:SF134">
    <property type="entry name" value="PUTATIVE (AFU_ORTHOLOGUE AFUA_4G08520)-RELATED"/>
    <property type="match status" value="1"/>
</dbReference>
<keyword evidence="4" id="KW-1185">Reference proteome</keyword>
<feature type="transmembrane region" description="Helical" evidence="1">
    <location>
        <begin position="109"/>
        <end position="134"/>
    </location>
</feature>
<evidence type="ECO:0000313" key="3">
    <source>
        <dbReference type="EMBL" id="KAL2832429.1"/>
    </source>
</evidence>
<evidence type="ECO:0000256" key="1">
    <source>
        <dbReference type="SAM" id="Phobius"/>
    </source>
</evidence>
<dbReference type="Pfam" id="PF01757">
    <property type="entry name" value="Acyl_transf_3"/>
    <property type="match status" value="1"/>
</dbReference>
<protein>
    <submittedName>
        <fullName evidence="3">Acyltransferase 3</fullName>
    </submittedName>
</protein>
<name>A0ABR4IXD0_9EURO</name>
<gene>
    <name evidence="3" type="ORF">BDW59DRAFT_157258</name>
</gene>
<comment type="caution">
    <text evidence="3">The sequence shown here is derived from an EMBL/GenBank/DDBJ whole genome shotgun (WGS) entry which is preliminary data.</text>
</comment>
<keyword evidence="3" id="KW-0808">Transferase</keyword>
<organism evidence="3 4">
    <name type="scientific">Aspergillus cavernicola</name>
    <dbReference type="NCBI Taxonomy" id="176166"/>
    <lineage>
        <taxon>Eukaryota</taxon>
        <taxon>Fungi</taxon>
        <taxon>Dikarya</taxon>
        <taxon>Ascomycota</taxon>
        <taxon>Pezizomycotina</taxon>
        <taxon>Eurotiomycetes</taxon>
        <taxon>Eurotiomycetidae</taxon>
        <taxon>Eurotiales</taxon>
        <taxon>Aspergillaceae</taxon>
        <taxon>Aspergillus</taxon>
        <taxon>Aspergillus subgen. Nidulantes</taxon>
    </lineage>
</organism>
<keyword evidence="1" id="KW-0472">Membrane</keyword>
<reference evidence="3 4" key="1">
    <citation type="submission" date="2024-07" db="EMBL/GenBank/DDBJ databases">
        <title>Section-level genome sequencing and comparative genomics of Aspergillus sections Usti and Cavernicolus.</title>
        <authorList>
            <consortium name="Lawrence Berkeley National Laboratory"/>
            <person name="Nybo J.L."/>
            <person name="Vesth T.C."/>
            <person name="Theobald S."/>
            <person name="Frisvad J.C."/>
            <person name="Larsen T.O."/>
            <person name="Kjaerboelling I."/>
            <person name="Rothschild-Mancinelli K."/>
            <person name="Lyhne E.K."/>
            <person name="Kogle M.E."/>
            <person name="Barry K."/>
            <person name="Clum A."/>
            <person name="Na H."/>
            <person name="Ledsgaard L."/>
            <person name="Lin J."/>
            <person name="Lipzen A."/>
            <person name="Kuo A."/>
            <person name="Riley R."/>
            <person name="Mondo S."/>
            <person name="LaButti K."/>
            <person name="Haridas S."/>
            <person name="Pangalinan J."/>
            <person name="Salamov A.A."/>
            <person name="Simmons B.A."/>
            <person name="Magnuson J.K."/>
            <person name="Chen J."/>
            <person name="Drula E."/>
            <person name="Henrissat B."/>
            <person name="Wiebenga A."/>
            <person name="Lubbers R.J."/>
            <person name="Gomes A.C."/>
            <person name="Makela M.R."/>
            <person name="Stajich J."/>
            <person name="Grigoriev I.V."/>
            <person name="Mortensen U.H."/>
            <person name="De vries R.P."/>
            <person name="Baker S.E."/>
            <person name="Andersen M.R."/>
        </authorList>
    </citation>
    <scope>NUCLEOTIDE SEQUENCE [LARGE SCALE GENOMIC DNA]</scope>
    <source>
        <strain evidence="3 4">CBS 600.67</strain>
    </source>
</reference>
<sequence length="435" mass="49070">MIPRASKEGRQGWLDGLRGTAAAIVAWFHFTVGEMHIPYRGFGDTPAEQNRYLIQLPPFRILFAGKAMVPLFFVISGYSLPLAIIRLRGQNNNVDCYRKLTSSVLRRGFRLYVPVLIVCMISQVLFFVGAYYSWFFPEGEGCPGAAPWSSIRQHFKCFASAFLSALGFVDPTSASGLNSQLWTMLVELRGSLAIYLTTVGLLSVTHRVRMTTIALLAFLFLWFGFHESFCFFSGLLFAELDLLNHSLPSFSVPVTQTVYARRPKRSLTATLALFVVGAYLLCLPYREDHDDWYSSEIGILPFWDYPGKRITSWFSVGAVMVVGAIRNLPSIKKVLESPIAQFSGEISFSLYLIHQTIIRIFRGPILETVCWRFWGKGFGATRDDEAGSHVYYLSWMVAAAFIGPLLFISATLMTRTIDRRSIVLAYQLEERLSGR</sequence>
<keyword evidence="1" id="KW-1133">Transmembrane helix</keyword>
<feature type="transmembrane region" description="Helical" evidence="1">
    <location>
        <begin position="181"/>
        <end position="202"/>
    </location>
</feature>
<feature type="transmembrane region" description="Helical" evidence="1">
    <location>
        <begin position="214"/>
        <end position="238"/>
    </location>
</feature>
<feature type="transmembrane region" description="Helical" evidence="1">
    <location>
        <begin position="67"/>
        <end position="88"/>
    </location>
</feature>